<sequence>MIDGQAPVETFDEIDSTILEARRRAERNELGPVWLIARSQTAGRGRRGRTWASLDGNLMATYLFATKRPPAEIALLSFATGLAIVETIDEVIGPGQASLKWPNDVLIGGAKASGIMLDSGSLGEGGLWAALAFGVNLAVAPEIPDQRTTSLRALLPPDAIAPEPLDFLASLRPKLEAYAARMDRDGFEPLRQAWLKRAHGLGQRARVVQGDQTLEGRIAGLSSRGELELDTVTGRRLITAGDVFLPNVA</sequence>
<dbReference type="InterPro" id="IPR045864">
    <property type="entry name" value="aa-tRNA-synth_II/BPL/LPL"/>
</dbReference>
<dbReference type="Pfam" id="PF02237">
    <property type="entry name" value="BPL_C"/>
    <property type="match status" value="1"/>
</dbReference>
<comment type="catalytic activity">
    <reaction evidence="4">
        <text>biotin + L-lysyl-[protein] + ATP = N(6)-biotinyl-L-lysyl-[protein] + AMP + diphosphate + H(+)</text>
        <dbReference type="Rhea" id="RHEA:11756"/>
        <dbReference type="Rhea" id="RHEA-COMP:9752"/>
        <dbReference type="Rhea" id="RHEA-COMP:10505"/>
        <dbReference type="ChEBI" id="CHEBI:15378"/>
        <dbReference type="ChEBI" id="CHEBI:29969"/>
        <dbReference type="ChEBI" id="CHEBI:30616"/>
        <dbReference type="ChEBI" id="CHEBI:33019"/>
        <dbReference type="ChEBI" id="CHEBI:57586"/>
        <dbReference type="ChEBI" id="CHEBI:83144"/>
        <dbReference type="ChEBI" id="CHEBI:456215"/>
        <dbReference type="EC" id="6.3.4.15"/>
    </reaction>
</comment>
<reference evidence="7" key="1">
    <citation type="submission" date="2019-12" db="EMBL/GenBank/DDBJ databases">
        <title>Complete genome of Terracaulis silvestris 0127_4.</title>
        <authorList>
            <person name="Vieira S."/>
            <person name="Riedel T."/>
            <person name="Sproer C."/>
            <person name="Pascual J."/>
            <person name="Boedeker C."/>
            <person name="Overmann J."/>
        </authorList>
    </citation>
    <scope>NUCLEOTIDE SEQUENCE [LARGE SCALE GENOMIC DNA]</scope>
    <source>
        <strain evidence="7">0127_4</strain>
    </source>
</reference>
<dbReference type="InterPro" id="IPR003142">
    <property type="entry name" value="BPL_C"/>
</dbReference>
<dbReference type="Proteomes" id="UP000431269">
    <property type="component" value="Chromosome"/>
</dbReference>
<dbReference type="GO" id="GO:0005737">
    <property type="term" value="C:cytoplasm"/>
    <property type="evidence" value="ECO:0007669"/>
    <property type="project" value="TreeGrafter"/>
</dbReference>
<dbReference type="EC" id="6.3.4.15" evidence="3"/>
<protein>
    <recommendedName>
        <fullName evidence="3">biotin--[biotin carboxyl-carrier protein] ligase</fullName>
        <ecNumber evidence="3">6.3.4.15</ecNumber>
    </recommendedName>
</protein>
<dbReference type="Pfam" id="PF03099">
    <property type="entry name" value="BPL_LplA_LipB"/>
    <property type="match status" value="1"/>
</dbReference>
<dbReference type="GO" id="GO:0004077">
    <property type="term" value="F:biotin--[biotin carboxyl-carrier protein] ligase activity"/>
    <property type="evidence" value="ECO:0007669"/>
    <property type="project" value="UniProtKB-EC"/>
</dbReference>
<dbReference type="PROSITE" id="PS51733">
    <property type="entry name" value="BPL_LPL_CATALYTIC"/>
    <property type="match status" value="1"/>
</dbReference>
<keyword evidence="2" id="KW-0092">Biotin</keyword>
<evidence type="ECO:0000313" key="7">
    <source>
        <dbReference type="Proteomes" id="UP000431269"/>
    </source>
</evidence>
<dbReference type="EMBL" id="CP047045">
    <property type="protein sequence ID" value="QGZ95225.1"/>
    <property type="molecule type" value="Genomic_DNA"/>
</dbReference>
<dbReference type="InterPro" id="IPR004143">
    <property type="entry name" value="BPL_LPL_catalytic"/>
</dbReference>
<feature type="domain" description="BPL/LPL catalytic" evidence="5">
    <location>
        <begin position="3"/>
        <end position="176"/>
    </location>
</feature>
<evidence type="ECO:0000256" key="2">
    <source>
        <dbReference type="ARBA" id="ARBA00023267"/>
    </source>
</evidence>
<dbReference type="Gene3D" id="2.30.30.100">
    <property type="match status" value="1"/>
</dbReference>
<organism evidence="6 7">
    <name type="scientific">Terricaulis silvestris</name>
    <dbReference type="NCBI Taxonomy" id="2686094"/>
    <lineage>
        <taxon>Bacteria</taxon>
        <taxon>Pseudomonadati</taxon>
        <taxon>Pseudomonadota</taxon>
        <taxon>Alphaproteobacteria</taxon>
        <taxon>Caulobacterales</taxon>
        <taxon>Caulobacteraceae</taxon>
        <taxon>Terricaulis</taxon>
    </lineage>
</organism>
<gene>
    <name evidence="6" type="primary">birA</name>
    <name evidence="6" type="ORF">DSM104635_02069</name>
</gene>
<evidence type="ECO:0000256" key="3">
    <source>
        <dbReference type="ARBA" id="ARBA00024227"/>
    </source>
</evidence>
<accession>A0A6I6MJ48</accession>
<dbReference type="KEGG" id="tsv:DSM104635_02069"/>
<dbReference type="InterPro" id="IPR004408">
    <property type="entry name" value="Biotin_CoA_COase_ligase"/>
</dbReference>
<dbReference type="NCBIfam" id="TIGR00121">
    <property type="entry name" value="birA_ligase"/>
    <property type="match status" value="1"/>
</dbReference>
<evidence type="ECO:0000256" key="4">
    <source>
        <dbReference type="ARBA" id="ARBA00047846"/>
    </source>
</evidence>
<evidence type="ECO:0000313" key="6">
    <source>
        <dbReference type="EMBL" id="QGZ95225.1"/>
    </source>
</evidence>
<dbReference type="Gene3D" id="3.30.930.10">
    <property type="entry name" value="Bira Bifunctional Protein, Domain 2"/>
    <property type="match status" value="1"/>
</dbReference>
<name>A0A6I6MJ48_9CAUL</name>
<evidence type="ECO:0000256" key="1">
    <source>
        <dbReference type="ARBA" id="ARBA00022598"/>
    </source>
</evidence>
<dbReference type="AlphaFoldDB" id="A0A6I6MJ48"/>
<keyword evidence="7" id="KW-1185">Reference proteome</keyword>
<dbReference type="SUPFAM" id="SSF55681">
    <property type="entry name" value="Class II aaRS and biotin synthetases"/>
    <property type="match status" value="1"/>
</dbReference>
<keyword evidence="1" id="KW-0436">Ligase</keyword>
<dbReference type="RefSeq" id="WP_158766105.1">
    <property type="nucleotide sequence ID" value="NZ_CP047045.1"/>
</dbReference>
<dbReference type="CDD" id="cd16442">
    <property type="entry name" value="BPL"/>
    <property type="match status" value="1"/>
</dbReference>
<dbReference type="PANTHER" id="PTHR12835">
    <property type="entry name" value="BIOTIN PROTEIN LIGASE"/>
    <property type="match status" value="1"/>
</dbReference>
<evidence type="ECO:0000259" key="5">
    <source>
        <dbReference type="PROSITE" id="PS51733"/>
    </source>
</evidence>
<proteinExistence type="predicted"/>
<dbReference type="PANTHER" id="PTHR12835:SF5">
    <property type="entry name" value="BIOTIN--PROTEIN LIGASE"/>
    <property type="match status" value="1"/>
</dbReference>